<keyword evidence="2" id="KW-1133">Transmembrane helix</keyword>
<feature type="transmembrane region" description="Helical" evidence="2">
    <location>
        <begin position="38"/>
        <end position="57"/>
    </location>
</feature>
<feature type="region of interest" description="Disordered" evidence="1">
    <location>
        <begin position="63"/>
        <end position="102"/>
    </location>
</feature>
<name>A0AAN6Y4C1_9PEZI</name>
<protein>
    <submittedName>
        <fullName evidence="3">Uncharacterized protein</fullName>
    </submittedName>
</protein>
<keyword evidence="4" id="KW-1185">Reference proteome</keyword>
<proteinExistence type="predicted"/>
<dbReference type="PANTHER" id="PTHR40466">
    <property type="entry name" value="EXPRESSED PROTEIN"/>
    <property type="match status" value="1"/>
</dbReference>
<reference evidence="3" key="2">
    <citation type="submission" date="2023-05" db="EMBL/GenBank/DDBJ databases">
        <authorList>
            <consortium name="Lawrence Berkeley National Laboratory"/>
            <person name="Steindorff A."/>
            <person name="Hensen N."/>
            <person name="Bonometti L."/>
            <person name="Westerberg I."/>
            <person name="Brannstrom I.O."/>
            <person name="Guillou S."/>
            <person name="Cros-Aarteil S."/>
            <person name="Calhoun S."/>
            <person name="Haridas S."/>
            <person name="Kuo A."/>
            <person name="Mondo S."/>
            <person name="Pangilinan J."/>
            <person name="Riley R."/>
            <person name="Labutti K."/>
            <person name="Andreopoulos B."/>
            <person name="Lipzen A."/>
            <person name="Chen C."/>
            <person name="Yanf M."/>
            <person name="Daum C."/>
            <person name="Ng V."/>
            <person name="Clum A."/>
            <person name="Ohm R."/>
            <person name="Martin F."/>
            <person name="Silar P."/>
            <person name="Natvig D."/>
            <person name="Lalanne C."/>
            <person name="Gautier V."/>
            <person name="Ament-Velasquez S.L."/>
            <person name="Kruys A."/>
            <person name="Hutchinson M.I."/>
            <person name="Powell A.J."/>
            <person name="Barry K."/>
            <person name="Miller A.N."/>
            <person name="Grigoriev I.V."/>
            <person name="Debuchy R."/>
            <person name="Gladieux P."/>
            <person name="Thoren M.H."/>
            <person name="Johannesson H."/>
        </authorList>
    </citation>
    <scope>NUCLEOTIDE SEQUENCE</scope>
    <source>
        <strain evidence="3">PSN293</strain>
    </source>
</reference>
<gene>
    <name evidence="3" type="ORF">QBC37DRAFT_429660</name>
</gene>
<dbReference type="Proteomes" id="UP001301769">
    <property type="component" value="Unassembled WGS sequence"/>
</dbReference>
<comment type="caution">
    <text evidence="3">The sequence shown here is derived from an EMBL/GenBank/DDBJ whole genome shotgun (WGS) entry which is preliminary data.</text>
</comment>
<keyword evidence="2" id="KW-0812">Transmembrane</keyword>
<dbReference type="PANTHER" id="PTHR40466:SF1">
    <property type="entry name" value="FUNGAL PROTEIN"/>
    <property type="match status" value="1"/>
</dbReference>
<accession>A0AAN6Y4C1</accession>
<sequence>MASIVSRRAFSTASRRWAANPSTGEQALKKDSKRDPEIMILGGIMVAVLGGAGYFFGRSPTGATSEKSVPMAKNGMPWETGQSGKYQYHPGADPNASPKDAPSAVNVVVVPNVNLPQELHDKYNKWGKDGY</sequence>
<dbReference type="AlphaFoldDB" id="A0AAN6Y4C1"/>
<dbReference type="InterPro" id="IPR039965">
    <property type="entry name" value="C3H7.08c"/>
</dbReference>
<dbReference type="EMBL" id="MU858191">
    <property type="protein sequence ID" value="KAK4209867.1"/>
    <property type="molecule type" value="Genomic_DNA"/>
</dbReference>
<reference evidence="3" key="1">
    <citation type="journal article" date="2023" name="Mol. Phylogenet. Evol.">
        <title>Genome-scale phylogeny and comparative genomics of the fungal order Sordariales.</title>
        <authorList>
            <person name="Hensen N."/>
            <person name="Bonometti L."/>
            <person name="Westerberg I."/>
            <person name="Brannstrom I.O."/>
            <person name="Guillou S."/>
            <person name="Cros-Aarteil S."/>
            <person name="Calhoun S."/>
            <person name="Haridas S."/>
            <person name="Kuo A."/>
            <person name="Mondo S."/>
            <person name="Pangilinan J."/>
            <person name="Riley R."/>
            <person name="LaButti K."/>
            <person name="Andreopoulos B."/>
            <person name="Lipzen A."/>
            <person name="Chen C."/>
            <person name="Yan M."/>
            <person name="Daum C."/>
            <person name="Ng V."/>
            <person name="Clum A."/>
            <person name="Steindorff A."/>
            <person name="Ohm R.A."/>
            <person name="Martin F."/>
            <person name="Silar P."/>
            <person name="Natvig D.O."/>
            <person name="Lalanne C."/>
            <person name="Gautier V."/>
            <person name="Ament-Velasquez S.L."/>
            <person name="Kruys A."/>
            <person name="Hutchinson M.I."/>
            <person name="Powell A.J."/>
            <person name="Barry K."/>
            <person name="Miller A.N."/>
            <person name="Grigoriev I.V."/>
            <person name="Debuchy R."/>
            <person name="Gladieux P."/>
            <person name="Hiltunen Thoren M."/>
            <person name="Johannesson H."/>
        </authorList>
    </citation>
    <scope>NUCLEOTIDE SEQUENCE</scope>
    <source>
        <strain evidence="3">PSN293</strain>
    </source>
</reference>
<evidence type="ECO:0000313" key="3">
    <source>
        <dbReference type="EMBL" id="KAK4209867.1"/>
    </source>
</evidence>
<keyword evidence="2" id="KW-0472">Membrane</keyword>
<organism evidence="3 4">
    <name type="scientific">Rhypophila decipiens</name>
    <dbReference type="NCBI Taxonomy" id="261697"/>
    <lineage>
        <taxon>Eukaryota</taxon>
        <taxon>Fungi</taxon>
        <taxon>Dikarya</taxon>
        <taxon>Ascomycota</taxon>
        <taxon>Pezizomycotina</taxon>
        <taxon>Sordariomycetes</taxon>
        <taxon>Sordariomycetidae</taxon>
        <taxon>Sordariales</taxon>
        <taxon>Naviculisporaceae</taxon>
        <taxon>Rhypophila</taxon>
    </lineage>
</organism>
<evidence type="ECO:0000313" key="4">
    <source>
        <dbReference type="Proteomes" id="UP001301769"/>
    </source>
</evidence>
<evidence type="ECO:0000256" key="1">
    <source>
        <dbReference type="SAM" id="MobiDB-lite"/>
    </source>
</evidence>
<evidence type="ECO:0000256" key="2">
    <source>
        <dbReference type="SAM" id="Phobius"/>
    </source>
</evidence>